<dbReference type="Proteomes" id="UP000195570">
    <property type="component" value="Unassembled WGS sequence"/>
</dbReference>
<protein>
    <submittedName>
        <fullName evidence="1">Rgp1, putative</fullName>
    </submittedName>
</protein>
<dbReference type="VEuPathDB" id="TriTrypDB:TEOVI_000537900"/>
<organism evidence="1 2">
    <name type="scientific">Trypanosoma equiperdum</name>
    <dbReference type="NCBI Taxonomy" id="5694"/>
    <lineage>
        <taxon>Eukaryota</taxon>
        <taxon>Discoba</taxon>
        <taxon>Euglenozoa</taxon>
        <taxon>Kinetoplastea</taxon>
        <taxon>Metakinetoplastina</taxon>
        <taxon>Trypanosomatida</taxon>
        <taxon>Trypanosomatidae</taxon>
        <taxon>Trypanosoma</taxon>
    </lineage>
</organism>
<sequence length="431" mass="47633">MLLLRATLHRKWYAPGDNIKAEVEFQCLANEPNSALKSRFRDVGNSFGAPVIDNSSISITASITGRVVCTCVVDSRLLQYALAWDEGNVAQHCPELVDESTSSDCRVYKLCCSDDFALAQDIPLRLGETKAVSVTFAVPDSLPPSYKGRCLRFCHTLLLKVSYHGEGEPTSSSNVRIPISVFSPQSVLSPLLLPLCFPMDNFNFRVRICVPDPPQPFGVDEHELNDVVGSGLSCRRPNFIASHLAKQRTPLEFPLSFAGDVVLTVVVSSTTVMVGSSLRAAFLPRDGCTSRVVMVQGVLEMLECTFPEHLQRGVTCHELPGEESRLVVTQTSVVEEFEWNLIGRSSVPISIPFSNINYYASMQTDAVTTCWQLRLRFLWCSASRLKEFSSGFRSQLPVEEEQPELVVPLTVVPPPNPGHIPRKGITLEVIF</sequence>
<dbReference type="InterPro" id="IPR014848">
    <property type="entry name" value="Rgp1"/>
</dbReference>
<dbReference type="RefSeq" id="XP_067076992.1">
    <property type="nucleotide sequence ID" value="XM_067220891.1"/>
</dbReference>
<dbReference type="EMBL" id="CZPT02000283">
    <property type="protein sequence ID" value="SCU65385.1"/>
    <property type="molecule type" value="Genomic_DNA"/>
</dbReference>
<accession>A0A1G4I132</accession>
<proteinExistence type="predicted"/>
<evidence type="ECO:0000313" key="1">
    <source>
        <dbReference type="EMBL" id="SCU65385.1"/>
    </source>
</evidence>
<dbReference type="AlphaFoldDB" id="A0A1G4I132"/>
<name>A0A1G4I132_TRYEQ</name>
<dbReference type="PANTHER" id="PTHR12507">
    <property type="entry name" value="REDUCED GROWTH PHENOTYPE 1 RGP1, YEAST -RELATED"/>
    <property type="match status" value="1"/>
</dbReference>
<dbReference type="GeneID" id="92379319"/>
<gene>
    <name evidence="1" type="ORF">TEOVI_000537900</name>
</gene>
<evidence type="ECO:0000313" key="2">
    <source>
        <dbReference type="Proteomes" id="UP000195570"/>
    </source>
</evidence>
<reference evidence="1" key="1">
    <citation type="submission" date="2016-09" db="EMBL/GenBank/DDBJ databases">
        <authorList>
            <person name="Hebert L."/>
            <person name="Moumen B."/>
        </authorList>
    </citation>
    <scope>NUCLEOTIDE SEQUENCE [LARGE SCALE GENOMIC DNA]</scope>
    <source>
        <strain evidence="1">OVI</strain>
    </source>
</reference>
<keyword evidence="2" id="KW-1185">Reference proteome</keyword>
<comment type="caution">
    <text evidence="1">The sequence shown here is derived from an EMBL/GenBank/DDBJ whole genome shotgun (WGS) entry which is preliminary data.</text>
</comment>